<keyword evidence="3" id="KW-0732">Signal</keyword>
<dbReference type="GeneID" id="36588339"/>
<proteinExistence type="predicted"/>
<evidence type="ECO:0000256" key="1">
    <source>
        <dbReference type="SAM" id="MobiDB-lite"/>
    </source>
</evidence>
<feature type="compositionally biased region" description="Basic residues" evidence="1">
    <location>
        <begin position="191"/>
        <end position="200"/>
    </location>
</feature>
<evidence type="ECO:0000256" key="3">
    <source>
        <dbReference type="SAM" id="SignalP"/>
    </source>
</evidence>
<organism evidence="4 5">
    <name type="scientific">Hyaloscypha bicolor E</name>
    <dbReference type="NCBI Taxonomy" id="1095630"/>
    <lineage>
        <taxon>Eukaryota</taxon>
        <taxon>Fungi</taxon>
        <taxon>Dikarya</taxon>
        <taxon>Ascomycota</taxon>
        <taxon>Pezizomycotina</taxon>
        <taxon>Leotiomycetes</taxon>
        <taxon>Helotiales</taxon>
        <taxon>Hyaloscyphaceae</taxon>
        <taxon>Hyaloscypha</taxon>
        <taxon>Hyaloscypha bicolor</taxon>
    </lineage>
</organism>
<keyword evidence="2" id="KW-0812">Transmembrane</keyword>
<reference evidence="4 5" key="1">
    <citation type="submission" date="2016-04" db="EMBL/GenBank/DDBJ databases">
        <title>A degradative enzymes factory behind the ericoid mycorrhizal symbiosis.</title>
        <authorList>
            <consortium name="DOE Joint Genome Institute"/>
            <person name="Martino E."/>
            <person name="Morin E."/>
            <person name="Grelet G."/>
            <person name="Kuo A."/>
            <person name="Kohler A."/>
            <person name="Daghino S."/>
            <person name="Barry K."/>
            <person name="Choi C."/>
            <person name="Cichocki N."/>
            <person name="Clum A."/>
            <person name="Copeland A."/>
            <person name="Hainaut M."/>
            <person name="Haridas S."/>
            <person name="Labutti K."/>
            <person name="Lindquist E."/>
            <person name="Lipzen A."/>
            <person name="Khouja H.-R."/>
            <person name="Murat C."/>
            <person name="Ohm R."/>
            <person name="Olson A."/>
            <person name="Spatafora J."/>
            <person name="Veneault-Fourrey C."/>
            <person name="Henrissat B."/>
            <person name="Grigoriev I."/>
            <person name="Martin F."/>
            <person name="Perotto S."/>
        </authorList>
    </citation>
    <scope>NUCLEOTIDE SEQUENCE [LARGE SCALE GENOMIC DNA]</scope>
    <source>
        <strain evidence="4 5">E</strain>
    </source>
</reference>
<evidence type="ECO:0008006" key="6">
    <source>
        <dbReference type="Google" id="ProtNLM"/>
    </source>
</evidence>
<name>A0A2J6TAG8_9HELO</name>
<dbReference type="InterPro" id="IPR051009">
    <property type="entry name" value="PRM"/>
</dbReference>
<feature type="chain" id="PRO_5014400275" description="CSI2 protein" evidence="3">
    <location>
        <begin position="26"/>
        <end position="346"/>
    </location>
</feature>
<dbReference type="OrthoDB" id="4065319at2759"/>
<dbReference type="AlphaFoldDB" id="A0A2J6TAG8"/>
<evidence type="ECO:0000256" key="2">
    <source>
        <dbReference type="SAM" id="Phobius"/>
    </source>
</evidence>
<accession>A0A2J6TAG8</accession>
<dbReference type="InParanoid" id="A0A2J6TAG8"/>
<keyword evidence="2" id="KW-1133">Transmembrane helix</keyword>
<dbReference type="GO" id="GO:0000324">
    <property type="term" value="C:fungal-type vacuole"/>
    <property type="evidence" value="ECO:0007669"/>
    <property type="project" value="TreeGrafter"/>
</dbReference>
<feature type="region of interest" description="Disordered" evidence="1">
    <location>
        <begin position="272"/>
        <end position="346"/>
    </location>
</feature>
<keyword evidence="2" id="KW-0472">Membrane</keyword>
<feature type="transmembrane region" description="Helical" evidence="2">
    <location>
        <begin position="115"/>
        <end position="137"/>
    </location>
</feature>
<gene>
    <name evidence="4" type="ORF">K444DRAFT_613042</name>
</gene>
<feature type="region of interest" description="Disordered" evidence="1">
    <location>
        <begin position="60"/>
        <end position="80"/>
    </location>
</feature>
<feature type="region of interest" description="Disordered" evidence="1">
    <location>
        <begin position="185"/>
        <end position="208"/>
    </location>
</feature>
<dbReference type="PANTHER" id="PTHR36089:SF1">
    <property type="entry name" value="CHITIN SYNTHASE 3 COMPLEX PROTEIN CSI2-RELATED"/>
    <property type="match status" value="1"/>
</dbReference>
<keyword evidence="5" id="KW-1185">Reference proteome</keyword>
<dbReference type="RefSeq" id="XP_024736913.1">
    <property type="nucleotide sequence ID" value="XM_024880262.1"/>
</dbReference>
<protein>
    <recommendedName>
        <fullName evidence="6">CSI2 protein</fullName>
    </recommendedName>
</protein>
<dbReference type="EMBL" id="KZ613803">
    <property type="protein sequence ID" value="PMD60009.1"/>
    <property type="molecule type" value="Genomic_DNA"/>
</dbReference>
<feature type="signal peptide" evidence="3">
    <location>
        <begin position="1"/>
        <end position="25"/>
    </location>
</feature>
<sequence>MRLLQKSSVLSAALAVSLLATGASAQDAAASDLPNLSTATQVNGKTSADTNTGTSAATTAALPKLPSSGPSNSGLPSLPTDLPTLTGVPTIVTPVVPNTNQAPFMQQSTMPDGTVFIIVGAILGFMATSVLLWRGLVAWALHRSVKRAALAQNTTMNDTKTLFRTPGPPPPEFYKYKDRKSTISLGLMGHKGGKKEKRGNRTTSTAGTGAGVSASNLFFSPTAGAATASLSNAGNRGSNYLPAGYYAAGAAQAGAGQSHVTLGHQPSISLSNLQQTQGYPRASRMGETPPDSPADGAQSSSTLNLSLGYGAQERAPSAFLEDLFDGDNGPPVPGHHQRAHSGSPRY</sequence>
<dbReference type="PANTHER" id="PTHR36089">
    <property type="entry name" value="CHITIN SYNTHASE 3 COMPLEX PROTEIN CSI2-RELATED"/>
    <property type="match status" value="1"/>
</dbReference>
<dbReference type="Proteomes" id="UP000235371">
    <property type="component" value="Unassembled WGS sequence"/>
</dbReference>
<evidence type="ECO:0000313" key="5">
    <source>
        <dbReference type="Proteomes" id="UP000235371"/>
    </source>
</evidence>
<evidence type="ECO:0000313" key="4">
    <source>
        <dbReference type="EMBL" id="PMD60009.1"/>
    </source>
</evidence>